<dbReference type="InterPro" id="IPR022408">
    <property type="entry name" value="Acyl-CoA-binding_prot_CS"/>
</dbReference>
<evidence type="ECO:0000256" key="2">
    <source>
        <dbReference type="ARBA" id="ARBA00023140"/>
    </source>
</evidence>
<reference evidence="8" key="1">
    <citation type="submission" date="2017-02" db="UniProtKB">
        <authorList>
            <consortium name="WormBaseParasite"/>
        </authorList>
    </citation>
    <scope>IDENTIFICATION</scope>
</reference>
<dbReference type="GO" id="GO:0000062">
    <property type="term" value="F:fatty-acyl-CoA binding"/>
    <property type="evidence" value="ECO:0007669"/>
    <property type="project" value="InterPro"/>
</dbReference>
<dbReference type="PANTHER" id="PTHR43684:SF1">
    <property type="entry name" value="ENOYL-COA DELTA ISOMERASE 2"/>
    <property type="match status" value="1"/>
</dbReference>
<dbReference type="InterPro" id="IPR000582">
    <property type="entry name" value="Acyl-CoA-binding_protein"/>
</dbReference>
<dbReference type="Proteomes" id="UP000267096">
    <property type="component" value="Unassembled WGS sequence"/>
</dbReference>
<dbReference type="PANTHER" id="PTHR43684">
    <property type="match status" value="1"/>
</dbReference>
<dbReference type="PRINTS" id="PR00689">
    <property type="entry name" value="ACOABINDINGP"/>
</dbReference>
<dbReference type="Gene3D" id="1.10.12.10">
    <property type="entry name" value="Lyase 2-enoyl-coa Hydratase, Chain A, domain 2"/>
    <property type="match status" value="1"/>
</dbReference>
<dbReference type="CDD" id="cd06558">
    <property type="entry name" value="crotonase-like"/>
    <property type="match status" value="1"/>
</dbReference>
<feature type="signal peptide" evidence="4">
    <location>
        <begin position="1"/>
        <end position="25"/>
    </location>
</feature>
<evidence type="ECO:0000259" key="5">
    <source>
        <dbReference type="PROSITE" id="PS51228"/>
    </source>
</evidence>
<dbReference type="WBParaSite" id="ASIM_0001493001-mRNA-1">
    <property type="protein sequence ID" value="ASIM_0001493001-mRNA-1"/>
    <property type="gene ID" value="ASIM_0001493001"/>
</dbReference>
<dbReference type="InterPro" id="IPR001753">
    <property type="entry name" value="Enoyl-CoA_hydra/iso"/>
</dbReference>
<dbReference type="InterPro" id="IPR051053">
    <property type="entry name" value="ECH/Chromodomain_protein"/>
</dbReference>
<dbReference type="Gene3D" id="1.20.80.10">
    <property type="match status" value="1"/>
</dbReference>
<dbReference type="GO" id="GO:0004165">
    <property type="term" value="F:delta(3)-delta(2)-enoyl-CoA isomerase activity"/>
    <property type="evidence" value="ECO:0007669"/>
    <property type="project" value="UniProtKB-ARBA"/>
</dbReference>
<dbReference type="AlphaFoldDB" id="A0A0M3K213"/>
<dbReference type="InterPro" id="IPR029045">
    <property type="entry name" value="ClpP/crotonase-like_dom_sf"/>
</dbReference>
<dbReference type="PROSITE" id="PS51228">
    <property type="entry name" value="ACB_2"/>
    <property type="match status" value="1"/>
</dbReference>
<dbReference type="SUPFAM" id="SSF52096">
    <property type="entry name" value="ClpP/crotonase"/>
    <property type="match status" value="1"/>
</dbReference>
<protein>
    <submittedName>
        <fullName evidence="8">Enoyl-CoA delta isomerase 2, mitochondrial (inferred by orthology to a human protein)</fullName>
    </submittedName>
</protein>
<sequence>MKLLTAIVFLTFRCLSSTHFEKAQADLKKLHQEPSVDVKLKLYALYKQATLGDASGKRPSALDFAGRAKFDAWNSLKGTLQGEAQEQYSQIVNSLLGEQNEESGDRAESKVSGLESVPGVNFSKEGKIFKIELNRPEKYNAITIEMYQVLTNALEYSSKDTSTSITVFTGTGDYFCSGNDLSNFARVKSREDMVRMADEGGKVLDAYVQAFINHEKPLVALINGPAIGISVTLLALCDVVIASDKATFHTPFATLGQSPEGCSTYTFPILMGHLKAAEVLLFGRKLTALEAMERNLVNQVIPASSFLSEASKLVTAYSNLPPESLRLNKQILRSVHKERLLQCNKHEVKLLTERWLSEECMQAILKFMKRKN</sequence>
<feature type="domain" description="ACB" evidence="5">
    <location>
        <begin position="16"/>
        <end position="101"/>
    </location>
</feature>
<gene>
    <name evidence="6" type="ORF">ASIM_LOCUS14340</name>
</gene>
<organism evidence="8">
    <name type="scientific">Anisakis simplex</name>
    <name type="common">Herring worm</name>
    <dbReference type="NCBI Taxonomy" id="6269"/>
    <lineage>
        <taxon>Eukaryota</taxon>
        <taxon>Metazoa</taxon>
        <taxon>Ecdysozoa</taxon>
        <taxon>Nematoda</taxon>
        <taxon>Chromadorea</taxon>
        <taxon>Rhabditida</taxon>
        <taxon>Spirurina</taxon>
        <taxon>Ascaridomorpha</taxon>
        <taxon>Ascaridoidea</taxon>
        <taxon>Anisakidae</taxon>
        <taxon>Anisakis</taxon>
        <taxon>Anisakis simplex complex</taxon>
    </lineage>
</organism>
<keyword evidence="4" id="KW-0732">Signal</keyword>
<dbReference type="EMBL" id="UYRR01031710">
    <property type="protein sequence ID" value="VDK52102.1"/>
    <property type="molecule type" value="Genomic_DNA"/>
</dbReference>
<dbReference type="GO" id="GO:0005777">
    <property type="term" value="C:peroxisome"/>
    <property type="evidence" value="ECO:0007669"/>
    <property type="project" value="UniProtKB-SubCell"/>
</dbReference>
<evidence type="ECO:0000313" key="8">
    <source>
        <dbReference type="WBParaSite" id="ASIM_0001493001-mRNA-1"/>
    </source>
</evidence>
<dbReference type="FunFam" id="3.90.226.10:FF:000084">
    <property type="entry name" value="Enoyl-CoA delta isomerase 2, mitochondrial"/>
    <property type="match status" value="1"/>
</dbReference>
<evidence type="ECO:0000256" key="3">
    <source>
        <dbReference type="ARBA" id="ARBA00023235"/>
    </source>
</evidence>
<evidence type="ECO:0000256" key="4">
    <source>
        <dbReference type="SAM" id="SignalP"/>
    </source>
</evidence>
<evidence type="ECO:0000256" key="1">
    <source>
        <dbReference type="ARBA" id="ARBA00004275"/>
    </source>
</evidence>
<evidence type="ECO:0000313" key="6">
    <source>
        <dbReference type="EMBL" id="VDK52102.1"/>
    </source>
</evidence>
<dbReference type="Pfam" id="PF00887">
    <property type="entry name" value="ACBP"/>
    <property type="match status" value="1"/>
</dbReference>
<dbReference type="OrthoDB" id="409763at2759"/>
<proteinExistence type="predicted"/>
<keyword evidence="2" id="KW-0576">Peroxisome</keyword>
<dbReference type="InterPro" id="IPR035984">
    <property type="entry name" value="Acyl-CoA-binding_sf"/>
</dbReference>
<dbReference type="Pfam" id="PF00378">
    <property type="entry name" value="ECH_1"/>
    <property type="match status" value="1"/>
</dbReference>
<dbReference type="PROSITE" id="PS00880">
    <property type="entry name" value="ACB_1"/>
    <property type="match status" value="1"/>
</dbReference>
<dbReference type="InterPro" id="IPR014352">
    <property type="entry name" value="FERM/acyl-CoA-bd_prot_sf"/>
</dbReference>
<dbReference type="Gene3D" id="3.90.226.10">
    <property type="entry name" value="2-enoyl-CoA Hydratase, Chain A, domain 1"/>
    <property type="match status" value="1"/>
</dbReference>
<dbReference type="SUPFAM" id="SSF47027">
    <property type="entry name" value="Acyl-CoA binding protein"/>
    <property type="match status" value="1"/>
</dbReference>
<comment type="subcellular location">
    <subcellularLocation>
        <location evidence="1">Peroxisome</location>
    </subcellularLocation>
</comment>
<name>A0A0M3K213_ANISI</name>
<evidence type="ECO:0000313" key="7">
    <source>
        <dbReference type="Proteomes" id="UP000267096"/>
    </source>
</evidence>
<accession>A0A0M3K213</accession>
<feature type="chain" id="PRO_5043121181" evidence="4">
    <location>
        <begin position="26"/>
        <end position="372"/>
    </location>
</feature>
<keyword evidence="7" id="KW-1185">Reference proteome</keyword>
<reference evidence="6 7" key="2">
    <citation type="submission" date="2018-11" db="EMBL/GenBank/DDBJ databases">
        <authorList>
            <consortium name="Pathogen Informatics"/>
        </authorList>
    </citation>
    <scope>NUCLEOTIDE SEQUENCE [LARGE SCALE GENOMIC DNA]</scope>
</reference>
<dbReference type="InterPro" id="IPR014748">
    <property type="entry name" value="Enoyl-CoA_hydra_C"/>
</dbReference>
<keyword evidence="3" id="KW-0413">Isomerase</keyword>